<protein>
    <recommendedName>
        <fullName evidence="4">ATP-grasp domain-containing protein</fullName>
    </recommendedName>
</protein>
<evidence type="ECO:0000256" key="1">
    <source>
        <dbReference type="SAM" id="MobiDB-lite"/>
    </source>
</evidence>
<evidence type="ECO:0000313" key="2">
    <source>
        <dbReference type="EMBL" id="EPS44325.1"/>
    </source>
</evidence>
<dbReference type="PANTHER" id="PTHR47551">
    <property type="entry name" value="TUBULIN--TYROSINE LIGASE PBY1-RELATED"/>
    <property type="match status" value="1"/>
</dbReference>
<dbReference type="InterPro" id="IPR004344">
    <property type="entry name" value="TTL/TTLL_fam"/>
</dbReference>
<dbReference type="PROSITE" id="PS51221">
    <property type="entry name" value="TTL"/>
    <property type="match status" value="1"/>
</dbReference>
<sequence length="472" mass="53064">MEPPSKEVSSVQGEKKKPLCAFVDYTDDKDYVQPLIESALEKHIPFLNLIHSASDLPPPTTNTITWAAYESLDFPTLLTHPSTQLFNAYVIRKALIRKHYLLNTIENYTKKNPNCLLNSAAPVSVSFEVDYAEFLDEALLEAYELSESMTENETKSVSERQWWILKPGMSDRGVGIRLFSSMEQLQEIFDAFEEDEDDEDEEDDEDAYEDEDMAKSDDGEGDITSGITNSNTTELKIKSFKDTGGIVTSRLRHFVAQMYIPPVLLTPRKKNEAGDVPLPRKFHIRTYVLAVGALKVFVYKEMLALFAAKEYIAPEDSVIDPTSADLSAHLTNTCLQTGDHDGSVVPFWRLTEEFEVDKEKVEGWFGQVCEITGELFKAAVGSGRIHFQPLPNAFEIFGLDFLVGEDGGVRVLEVNAFPDFRQTGEEEKSLVGGLFEEVVRVGIKPFFGEKDGEEKSGEGRMVRVLDMEVGRF</sequence>
<dbReference type="PANTHER" id="PTHR47551:SF1">
    <property type="entry name" value="TUBULIN--TYROSINE LIGASE PBY1-RELATED"/>
    <property type="match status" value="1"/>
</dbReference>
<evidence type="ECO:0000313" key="3">
    <source>
        <dbReference type="Proteomes" id="UP000015100"/>
    </source>
</evidence>
<feature type="region of interest" description="Disordered" evidence="1">
    <location>
        <begin position="191"/>
        <end position="229"/>
    </location>
</feature>
<dbReference type="Pfam" id="PF03133">
    <property type="entry name" value="TTL"/>
    <property type="match status" value="1"/>
</dbReference>
<feature type="compositionally biased region" description="Acidic residues" evidence="1">
    <location>
        <begin position="191"/>
        <end position="212"/>
    </location>
</feature>
<proteinExistence type="predicted"/>
<dbReference type="EMBL" id="AQGS01000051">
    <property type="protein sequence ID" value="EPS44325.1"/>
    <property type="molecule type" value="Genomic_DNA"/>
</dbReference>
<dbReference type="AlphaFoldDB" id="S8AN42"/>
<dbReference type="Proteomes" id="UP000015100">
    <property type="component" value="Unassembled WGS sequence"/>
</dbReference>
<dbReference type="Gene3D" id="3.30.470.20">
    <property type="entry name" value="ATP-grasp fold, B domain"/>
    <property type="match status" value="1"/>
</dbReference>
<dbReference type="STRING" id="1284197.S8AN42"/>
<dbReference type="HOGENOM" id="CLU_031301_0_0_1"/>
<dbReference type="OrthoDB" id="202825at2759"/>
<dbReference type="OMA" id="LARKDHM"/>
<gene>
    <name evidence="2" type="ORF">H072_1683</name>
</gene>
<comment type="caution">
    <text evidence="2">The sequence shown here is derived from an EMBL/GenBank/DDBJ whole genome shotgun (WGS) entry which is preliminary data.</text>
</comment>
<dbReference type="SUPFAM" id="SSF56059">
    <property type="entry name" value="Glutathione synthetase ATP-binding domain-like"/>
    <property type="match status" value="1"/>
</dbReference>
<reference evidence="2 3" key="1">
    <citation type="journal article" date="2013" name="PLoS Genet.">
        <title>Genomic mechanisms accounting for the adaptation to parasitism in nematode-trapping fungi.</title>
        <authorList>
            <person name="Meerupati T."/>
            <person name="Andersson K.M."/>
            <person name="Friman E."/>
            <person name="Kumar D."/>
            <person name="Tunlid A."/>
            <person name="Ahren D."/>
        </authorList>
    </citation>
    <scope>NUCLEOTIDE SEQUENCE [LARGE SCALE GENOMIC DNA]</scope>
    <source>
        <strain evidence="2 3">CBS 200.50</strain>
    </source>
</reference>
<dbReference type="eggNOG" id="KOG2157">
    <property type="taxonomic scope" value="Eukaryota"/>
</dbReference>
<reference evidence="3" key="2">
    <citation type="submission" date="2013-04" db="EMBL/GenBank/DDBJ databases">
        <title>Genomic mechanisms accounting for the adaptation to parasitism in nematode-trapping fungi.</title>
        <authorList>
            <person name="Ahren D.G."/>
        </authorList>
    </citation>
    <scope>NUCLEOTIDE SEQUENCE [LARGE SCALE GENOMIC DNA]</scope>
    <source>
        <strain evidence="3">CBS 200.50</strain>
    </source>
</reference>
<organism evidence="2 3">
    <name type="scientific">Dactylellina haptotyla (strain CBS 200.50)</name>
    <name type="common">Nematode-trapping fungus</name>
    <name type="synonym">Monacrosporium haptotylum</name>
    <dbReference type="NCBI Taxonomy" id="1284197"/>
    <lineage>
        <taxon>Eukaryota</taxon>
        <taxon>Fungi</taxon>
        <taxon>Dikarya</taxon>
        <taxon>Ascomycota</taxon>
        <taxon>Pezizomycotina</taxon>
        <taxon>Orbiliomycetes</taxon>
        <taxon>Orbiliales</taxon>
        <taxon>Orbiliaceae</taxon>
        <taxon>Dactylellina</taxon>
    </lineage>
</organism>
<name>S8AN42_DACHA</name>
<dbReference type="InterPro" id="IPR027746">
    <property type="entry name" value="TTL"/>
</dbReference>
<evidence type="ECO:0008006" key="4">
    <source>
        <dbReference type="Google" id="ProtNLM"/>
    </source>
</evidence>
<keyword evidence="3" id="KW-1185">Reference proteome</keyword>
<dbReference type="GO" id="GO:0000932">
    <property type="term" value="C:P-body"/>
    <property type="evidence" value="ECO:0007669"/>
    <property type="project" value="TreeGrafter"/>
</dbReference>
<accession>S8AN42</accession>